<dbReference type="PANTHER" id="PTHR46801:SF2">
    <property type="entry name" value="LIPOPOLYSACCHARIDE-BINDING PROTEIN"/>
    <property type="match status" value="1"/>
</dbReference>
<gene>
    <name evidence="4" type="ORF">CSSPJE1EN2_LOCUS23419</name>
</gene>
<feature type="chain" id="PRO_5045591102" evidence="1">
    <location>
        <begin position="30"/>
        <end position="615"/>
    </location>
</feature>
<evidence type="ECO:0000259" key="2">
    <source>
        <dbReference type="SMART" id="SM00328"/>
    </source>
</evidence>
<accession>A0ABP1C0Z8</accession>
<reference evidence="4" key="1">
    <citation type="submission" date="2024-03" db="EMBL/GenBank/DDBJ databases">
        <authorList>
            <consortium name="ELIXIR-Norway"/>
            <consortium name="Elixir Norway"/>
        </authorList>
    </citation>
    <scope>NUCLEOTIDE SEQUENCE</scope>
</reference>
<dbReference type="Gene3D" id="3.15.10.10">
    <property type="entry name" value="Bactericidal permeability-increasing protein, domain 1"/>
    <property type="match status" value="1"/>
</dbReference>
<dbReference type="EMBL" id="OZ023709">
    <property type="protein sequence ID" value="CAK9882063.1"/>
    <property type="molecule type" value="Genomic_DNA"/>
</dbReference>
<dbReference type="InterPro" id="IPR017943">
    <property type="entry name" value="Bactericidal_perm-incr_a/b_dom"/>
</dbReference>
<evidence type="ECO:0000313" key="4">
    <source>
        <dbReference type="EMBL" id="CAK9882063.1"/>
    </source>
</evidence>
<feature type="signal peptide" evidence="1">
    <location>
        <begin position="1"/>
        <end position="29"/>
    </location>
</feature>
<dbReference type="Gene3D" id="3.15.20.10">
    <property type="entry name" value="Bactericidal permeability-increasing protein, domain 2"/>
    <property type="match status" value="1"/>
</dbReference>
<protein>
    <submittedName>
        <fullName evidence="4">Uncharacterized protein</fullName>
    </submittedName>
</protein>
<keyword evidence="1" id="KW-0732">Signal</keyword>
<dbReference type="SMART" id="SM00328">
    <property type="entry name" value="BPI1"/>
    <property type="match status" value="1"/>
</dbReference>
<dbReference type="SUPFAM" id="SSF55394">
    <property type="entry name" value="Bactericidal permeability-increasing protein, BPI"/>
    <property type="match status" value="2"/>
</dbReference>
<dbReference type="PANTHER" id="PTHR46801">
    <property type="entry name" value="OS06G0309200 PROTEIN"/>
    <property type="match status" value="1"/>
</dbReference>
<dbReference type="Pfam" id="PF02886">
    <property type="entry name" value="LBP_BPI_CETP_C"/>
    <property type="match status" value="1"/>
</dbReference>
<evidence type="ECO:0000259" key="3">
    <source>
        <dbReference type="SMART" id="SM00329"/>
    </source>
</evidence>
<organism evidence="4 5">
    <name type="scientific">Sphagnum jensenii</name>
    <dbReference type="NCBI Taxonomy" id="128206"/>
    <lineage>
        <taxon>Eukaryota</taxon>
        <taxon>Viridiplantae</taxon>
        <taxon>Streptophyta</taxon>
        <taxon>Embryophyta</taxon>
        <taxon>Bryophyta</taxon>
        <taxon>Sphagnophytina</taxon>
        <taxon>Sphagnopsida</taxon>
        <taxon>Sphagnales</taxon>
        <taxon>Sphagnaceae</taxon>
        <taxon>Sphagnum</taxon>
    </lineage>
</organism>
<feature type="domain" description="Lipid-binding serum glycoprotein C-terminal" evidence="3">
    <location>
        <begin position="381"/>
        <end position="579"/>
    </location>
</feature>
<feature type="domain" description="Lipid-binding serum glycoprotein N-terminal" evidence="2">
    <location>
        <begin position="139"/>
        <end position="363"/>
    </location>
</feature>
<dbReference type="Pfam" id="PF01273">
    <property type="entry name" value="LBP_BPI_CETP"/>
    <property type="match status" value="1"/>
</dbReference>
<evidence type="ECO:0000313" key="5">
    <source>
        <dbReference type="Proteomes" id="UP001497522"/>
    </source>
</evidence>
<dbReference type="InterPro" id="IPR045897">
    <property type="entry name" value="BPI/LBP_pln"/>
</dbReference>
<evidence type="ECO:0000256" key="1">
    <source>
        <dbReference type="SAM" id="SignalP"/>
    </source>
</evidence>
<keyword evidence="5" id="KW-1185">Reference proteome</keyword>
<dbReference type="InterPro" id="IPR001124">
    <property type="entry name" value="Lipid-bd_serum_glycop_C"/>
</dbReference>
<name>A0ABP1C0Z8_9BRYO</name>
<proteinExistence type="predicted"/>
<sequence>MGQFVGEPARVLLLFSSLLFLGTVGRVNTIGAGRASENHNHRVLEFLDVVKGHAEFRVSDKPVQGHFLQVADQPLRNEYRWVSRRLLQSKEILEAKEEHKELWRLHLDLNLDQILEHSSHNTQQYLTNDSEGAGILGTLSEAGLIYVKEVLVNQILKEITPLSLPDIHSQAKSPIGQVATTITHIELSGANVSYSDVDLGKTGITVFAGDIKARMRFHWKYECTSSYIPFPVTDGGWADVEVTGMQAGVTFTLQAHNGTLRLTVVECGTYIEDLDIELHGGASWLYQWFVYAFDDEIRAAVEGAISSAIISGARKLDTFLLELPRSLPIDDTSAIDVTVVEDPFVSPTFLSAGVKGEFISLKKPTVPLQPDHSLPPGIFCSESAKMITIAVCDYVINSAAKVYFEAGVLDWLVDELPQESMLNTAFWKWLIPQLYRKYPNDDMALDLSVSSAPQVELSKDGAKAFAAADMTILVKTNNGSVPVACLSMTLSMDAIAGLEGNNITAQVTLNDLTLQLKWSEIGKFPVKLMQSTVRTLVSKVIIPILNHSLKKGFPLPVFPAIDLQNADVRYDNGYILICSDVHYKGGYIKPSVRPPDELSLTVLLENDSLSGRKMS</sequence>
<dbReference type="SMART" id="SM00329">
    <property type="entry name" value="BPI2"/>
    <property type="match status" value="1"/>
</dbReference>
<dbReference type="InterPro" id="IPR017942">
    <property type="entry name" value="Lipid-bd_serum_glycop_N"/>
</dbReference>
<dbReference type="Proteomes" id="UP001497522">
    <property type="component" value="Chromosome 8"/>
</dbReference>